<dbReference type="InterPro" id="IPR005543">
    <property type="entry name" value="PASTA_dom"/>
</dbReference>
<dbReference type="InterPro" id="IPR008271">
    <property type="entry name" value="Ser/Thr_kinase_AS"/>
</dbReference>
<evidence type="ECO:0000256" key="6">
    <source>
        <dbReference type="ARBA" id="ARBA00022840"/>
    </source>
</evidence>
<dbReference type="InterPro" id="IPR011009">
    <property type="entry name" value="Kinase-like_dom_sf"/>
</dbReference>
<dbReference type="GO" id="GO:0045717">
    <property type="term" value="P:negative regulation of fatty acid biosynthetic process"/>
    <property type="evidence" value="ECO:0007669"/>
    <property type="project" value="UniProtKB-ARBA"/>
</dbReference>
<dbReference type="NCBIfam" id="NF033483">
    <property type="entry name" value="PknB_PASTA_kin"/>
    <property type="match status" value="1"/>
</dbReference>
<dbReference type="SMART" id="SM00740">
    <property type="entry name" value="PASTA"/>
    <property type="match status" value="4"/>
</dbReference>
<feature type="compositionally biased region" description="Basic and acidic residues" evidence="9">
    <location>
        <begin position="479"/>
        <end position="498"/>
    </location>
</feature>
<feature type="domain" description="PASTA" evidence="11">
    <location>
        <begin position="590"/>
        <end position="650"/>
    </location>
</feature>
<evidence type="ECO:0000256" key="4">
    <source>
        <dbReference type="ARBA" id="ARBA00022741"/>
    </source>
</evidence>
<dbReference type="STRING" id="1220554.GCA_001552135_00590"/>
<evidence type="ECO:0000256" key="1">
    <source>
        <dbReference type="ARBA" id="ARBA00012513"/>
    </source>
</evidence>
<dbReference type="PANTHER" id="PTHR43289:SF34">
    <property type="entry name" value="SERINE_THREONINE-PROTEIN KINASE YBDM-RELATED"/>
    <property type="match status" value="1"/>
</dbReference>
<dbReference type="EMBL" id="VSFG01000004">
    <property type="protein sequence ID" value="TYB44557.1"/>
    <property type="molecule type" value="Genomic_DNA"/>
</dbReference>
<accession>A0A5D0NJF3</accession>
<dbReference type="Gene3D" id="1.10.510.10">
    <property type="entry name" value="Transferase(Phosphotransferase) domain 1"/>
    <property type="match status" value="1"/>
</dbReference>
<evidence type="ECO:0000256" key="3">
    <source>
        <dbReference type="ARBA" id="ARBA00022679"/>
    </source>
</evidence>
<feature type="domain" description="Protein kinase" evidence="10">
    <location>
        <begin position="18"/>
        <end position="278"/>
    </location>
</feature>
<feature type="region of interest" description="Disordered" evidence="9">
    <location>
        <begin position="435"/>
        <end position="454"/>
    </location>
</feature>
<proteinExistence type="predicted"/>
<evidence type="ECO:0000256" key="7">
    <source>
        <dbReference type="ARBA" id="ARBA00047899"/>
    </source>
</evidence>
<feature type="domain" description="PASTA" evidence="11">
    <location>
        <begin position="440"/>
        <end position="507"/>
    </location>
</feature>
<evidence type="ECO:0000259" key="10">
    <source>
        <dbReference type="PROSITE" id="PS50011"/>
    </source>
</evidence>
<evidence type="ECO:0000256" key="8">
    <source>
        <dbReference type="ARBA" id="ARBA00048679"/>
    </source>
</evidence>
<dbReference type="RefSeq" id="WP_067884997.1">
    <property type="nucleotide sequence ID" value="NZ_VSFG01000004.1"/>
</dbReference>
<comment type="catalytic activity">
    <reaction evidence="7">
        <text>L-threonyl-[protein] + ATP = O-phospho-L-threonyl-[protein] + ADP + H(+)</text>
        <dbReference type="Rhea" id="RHEA:46608"/>
        <dbReference type="Rhea" id="RHEA-COMP:11060"/>
        <dbReference type="Rhea" id="RHEA-COMP:11605"/>
        <dbReference type="ChEBI" id="CHEBI:15378"/>
        <dbReference type="ChEBI" id="CHEBI:30013"/>
        <dbReference type="ChEBI" id="CHEBI:30616"/>
        <dbReference type="ChEBI" id="CHEBI:61977"/>
        <dbReference type="ChEBI" id="CHEBI:456216"/>
        <dbReference type="EC" id="2.7.11.1"/>
    </reaction>
</comment>
<comment type="catalytic activity">
    <reaction evidence="8">
        <text>L-seryl-[protein] + ATP = O-phospho-L-seryl-[protein] + ADP + H(+)</text>
        <dbReference type="Rhea" id="RHEA:17989"/>
        <dbReference type="Rhea" id="RHEA-COMP:9863"/>
        <dbReference type="Rhea" id="RHEA-COMP:11604"/>
        <dbReference type="ChEBI" id="CHEBI:15378"/>
        <dbReference type="ChEBI" id="CHEBI:29999"/>
        <dbReference type="ChEBI" id="CHEBI:30616"/>
        <dbReference type="ChEBI" id="CHEBI:83421"/>
        <dbReference type="ChEBI" id="CHEBI:456216"/>
        <dbReference type="EC" id="2.7.11.1"/>
    </reaction>
</comment>
<dbReference type="GO" id="GO:0005524">
    <property type="term" value="F:ATP binding"/>
    <property type="evidence" value="ECO:0007669"/>
    <property type="project" value="UniProtKB-KW"/>
</dbReference>
<feature type="domain" description="PASTA" evidence="11">
    <location>
        <begin position="376"/>
        <end position="439"/>
    </location>
</feature>
<dbReference type="SUPFAM" id="SSF56112">
    <property type="entry name" value="Protein kinase-like (PK-like)"/>
    <property type="match status" value="1"/>
</dbReference>
<evidence type="ECO:0000259" key="11">
    <source>
        <dbReference type="PROSITE" id="PS51178"/>
    </source>
</evidence>
<keyword evidence="6" id="KW-0067">ATP-binding</keyword>
<dbReference type="InterPro" id="IPR000719">
    <property type="entry name" value="Prot_kinase_dom"/>
</dbReference>
<dbReference type="Pfam" id="PF00069">
    <property type="entry name" value="Pkinase"/>
    <property type="match status" value="1"/>
</dbReference>
<dbReference type="Pfam" id="PF03793">
    <property type="entry name" value="PASTA"/>
    <property type="match status" value="4"/>
</dbReference>
<dbReference type="EC" id="2.7.11.1" evidence="1"/>
<feature type="region of interest" description="Disordered" evidence="9">
    <location>
        <begin position="624"/>
        <end position="650"/>
    </location>
</feature>
<gene>
    <name evidence="12" type="primary">pknB</name>
    <name evidence="12" type="ORF">FXF69_20585</name>
</gene>
<name>A0A5D0NJF3_9ACTN</name>
<dbReference type="CDD" id="cd14014">
    <property type="entry name" value="STKc_PknB_like"/>
    <property type="match status" value="1"/>
</dbReference>
<dbReference type="Proteomes" id="UP000323380">
    <property type="component" value="Unassembled WGS sequence"/>
</dbReference>
<keyword evidence="2" id="KW-0723">Serine/threonine-protein kinase</keyword>
<organism evidence="12 13">
    <name type="scientific">Actinomadura chibensis</name>
    <dbReference type="NCBI Taxonomy" id="392828"/>
    <lineage>
        <taxon>Bacteria</taxon>
        <taxon>Bacillati</taxon>
        <taxon>Actinomycetota</taxon>
        <taxon>Actinomycetes</taxon>
        <taxon>Streptosporangiales</taxon>
        <taxon>Thermomonosporaceae</taxon>
        <taxon>Actinomadura</taxon>
    </lineage>
</organism>
<dbReference type="Gene3D" id="3.30.10.20">
    <property type="match status" value="4"/>
</dbReference>
<dbReference type="FunFam" id="3.30.200.20:FF:000035">
    <property type="entry name" value="Serine/threonine protein kinase Stk1"/>
    <property type="match status" value="1"/>
</dbReference>
<dbReference type="PROSITE" id="PS51178">
    <property type="entry name" value="PASTA"/>
    <property type="match status" value="4"/>
</dbReference>
<keyword evidence="3" id="KW-0808">Transferase</keyword>
<feature type="region of interest" description="Disordered" evidence="9">
    <location>
        <begin position="538"/>
        <end position="561"/>
    </location>
</feature>
<dbReference type="Gene3D" id="3.30.200.20">
    <property type="entry name" value="Phosphorylase Kinase, domain 1"/>
    <property type="match status" value="1"/>
</dbReference>
<dbReference type="CDD" id="cd06577">
    <property type="entry name" value="PASTA_pknB"/>
    <property type="match status" value="4"/>
</dbReference>
<dbReference type="PANTHER" id="PTHR43289">
    <property type="entry name" value="MITOGEN-ACTIVATED PROTEIN KINASE KINASE KINASE 20-RELATED"/>
    <property type="match status" value="1"/>
</dbReference>
<keyword evidence="5 12" id="KW-0418">Kinase</keyword>
<sequence length="650" mass="69004">MDATGADPLVGRVLDGRYRIESRVARGGMATVYVARDIRLDRVVAIKIMHAGLAADEDFVARFIGEAKAAAALSHPNVVAVYDQRTDGEHVFLVMEYVAGHTLRDALSSLGRLGPRAALEIMQPVLAALGAAHRAGLVHRDVKPENVLITEDGQVKVADFGLARAETASKMTKTGVIIGTVGYLAPEQVMTGDADVRSDVYAAGVMLFELLTGRLPHQGDTPLAVAYKHVNETVPAPSSVVPGIPLRVDELVTDATSHDPSRRPQDANQYLAEVAEVFGGLPRDIDRRIEEASRTETSVLEAPPPVGPPAGPPAGHTAVLDAATLPREYAPAAERTRADRAIGALTGRYVLVVLGTIAAITLGWAVWYQTSGQYEHVPSSIIGMKLTDARDRLESSGLKVRTAKAVYDDRVHKGDVVKADPPAGARIASGETVTLTPSRGITPRKVPDVSGKSLPEAKQTLEDEGFKVGRTSSTPSQTVERDRVIGTDPEAGERRSPDEPVGVILSTGMSMPGLIGQNGDTAANRLRSMGLNVKVEKKKVDGKPSNTVVEQDPAEGEGVSRGDDVTLVVNKRDCLVDAGPFQFGCDDDEGDQNIPVPDLTGRRVDDAKKALEDSGFRVTVTGFGGDNVRFQSPRGGEAPRGSTVTIVRGP</sequence>
<protein>
    <recommendedName>
        <fullName evidence="1">non-specific serine/threonine protein kinase</fullName>
        <ecNumber evidence="1">2.7.11.1</ecNumber>
    </recommendedName>
</protein>
<keyword evidence="4" id="KW-0547">Nucleotide-binding</keyword>
<dbReference type="GO" id="GO:0004674">
    <property type="term" value="F:protein serine/threonine kinase activity"/>
    <property type="evidence" value="ECO:0007669"/>
    <property type="project" value="UniProtKB-KW"/>
</dbReference>
<dbReference type="AlphaFoldDB" id="A0A5D0NJF3"/>
<feature type="domain" description="PASTA" evidence="11">
    <location>
        <begin position="508"/>
        <end position="571"/>
    </location>
</feature>
<evidence type="ECO:0000256" key="2">
    <source>
        <dbReference type="ARBA" id="ARBA00022527"/>
    </source>
</evidence>
<dbReference type="SUPFAM" id="SSF54184">
    <property type="entry name" value="Penicillin-binding protein 2x (pbp-2x), c-terminal domain"/>
    <property type="match status" value="1"/>
</dbReference>
<dbReference type="SMART" id="SM00220">
    <property type="entry name" value="S_TKc"/>
    <property type="match status" value="1"/>
</dbReference>
<dbReference type="FunFam" id="1.10.510.10:FF:000021">
    <property type="entry name" value="Serine/threonine protein kinase"/>
    <property type="match status" value="1"/>
</dbReference>
<dbReference type="PROSITE" id="PS50011">
    <property type="entry name" value="PROTEIN_KINASE_DOM"/>
    <property type="match status" value="1"/>
</dbReference>
<comment type="caution">
    <text evidence="12">The sequence shown here is derived from an EMBL/GenBank/DDBJ whole genome shotgun (WGS) entry which is preliminary data.</text>
</comment>
<evidence type="ECO:0000313" key="13">
    <source>
        <dbReference type="Proteomes" id="UP000323380"/>
    </source>
</evidence>
<dbReference type="PROSITE" id="PS00108">
    <property type="entry name" value="PROTEIN_KINASE_ST"/>
    <property type="match status" value="1"/>
</dbReference>
<evidence type="ECO:0000256" key="9">
    <source>
        <dbReference type="SAM" id="MobiDB-lite"/>
    </source>
</evidence>
<feature type="region of interest" description="Disordered" evidence="9">
    <location>
        <begin position="467"/>
        <end position="500"/>
    </location>
</feature>
<keyword evidence="13" id="KW-1185">Reference proteome</keyword>
<evidence type="ECO:0000256" key="5">
    <source>
        <dbReference type="ARBA" id="ARBA00022777"/>
    </source>
</evidence>
<evidence type="ECO:0000313" key="12">
    <source>
        <dbReference type="EMBL" id="TYB44557.1"/>
    </source>
</evidence>
<reference evidence="12 13" key="1">
    <citation type="submission" date="2019-08" db="EMBL/GenBank/DDBJ databases">
        <title>Actinomadura sp. nov. CYP1-5 isolated from mountain soil.</title>
        <authorList>
            <person name="Songsumanus A."/>
            <person name="Kuncharoen N."/>
            <person name="Kudo T."/>
            <person name="Yuki M."/>
            <person name="Igarashi Y."/>
            <person name="Tanasupawat S."/>
        </authorList>
    </citation>
    <scope>NUCLEOTIDE SEQUENCE [LARGE SCALE GENOMIC DNA]</scope>
    <source>
        <strain evidence="12 13">JCM 14158</strain>
    </source>
</reference>